<reference evidence="1" key="1">
    <citation type="submission" date="2023-10" db="EMBL/GenBank/DDBJ databases">
        <authorList>
            <person name="Chen Y."/>
            <person name="Shah S."/>
            <person name="Dougan E. K."/>
            <person name="Thang M."/>
            <person name="Chan C."/>
        </authorList>
    </citation>
    <scope>NUCLEOTIDE SEQUENCE [LARGE SCALE GENOMIC DNA]</scope>
</reference>
<dbReference type="EMBL" id="CAUYUJ010008336">
    <property type="protein sequence ID" value="CAK0823639.1"/>
    <property type="molecule type" value="Genomic_DNA"/>
</dbReference>
<keyword evidence="2" id="KW-1185">Reference proteome</keyword>
<accession>A0ABN9RWB2</accession>
<evidence type="ECO:0000313" key="2">
    <source>
        <dbReference type="Proteomes" id="UP001189429"/>
    </source>
</evidence>
<proteinExistence type="predicted"/>
<gene>
    <name evidence="1" type="ORF">PCOR1329_LOCUS24282</name>
</gene>
<name>A0ABN9RWB2_9DINO</name>
<sequence length="132" mass="14080">MTSWRMHGVIPWVGRGCPCAPAECPGHLTSTSTALYFYVGQAREVSCGRGAPRQVRIGCLCAPAECPGHLTSTSTALYFYVGQAREVSRGRGVFRASHLDLHCAILLVLVRSRSIATSSIVHSSTGTTADTN</sequence>
<dbReference type="Proteomes" id="UP001189429">
    <property type="component" value="Unassembled WGS sequence"/>
</dbReference>
<comment type="caution">
    <text evidence="1">The sequence shown here is derived from an EMBL/GenBank/DDBJ whole genome shotgun (WGS) entry which is preliminary data.</text>
</comment>
<evidence type="ECO:0008006" key="3">
    <source>
        <dbReference type="Google" id="ProtNLM"/>
    </source>
</evidence>
<protein>
    <recommendedName>
        <fullName evidence="3">Post-SET domain-containing protein</fullName>
    </recommendedName>
</protein>
<organism evidence="1 2">
    <name type="scientific">Prorocentrum cordatum</name>
    <dbReference type="NCBI Taxonomy" id="2364126"/>
    <lineage>
        <taxon>Eukaryota</taxon>
        <taxon>Sar</taxon>
        <taxon>Alveolata</taxon>
        <taxon>Dinophyceae</taxon>
        <taxon>Prorocentrales</taxon>
        <taxon>Prorocentraceae</taxon>
        <taxon>Prorocentrum</taxon>
    </lineage>
</organism>
<evidence type="ECO:0000313" key="1">
    <source>
        <dbReference type="EMBL" id="CAK0823639.1"/>
    </source>
</evidence>